<organism evidence="3 4">
    <name type="scientific">Frankliniella fusca</name>
    <dbReference type="NCBI Taxonomy" id="407009"/>
    <lineage>
        <taxon>Eukaryota</taxon>
        <taxon>Metazoa</taxon>
        <taxon>Ecdysozoa</taxon>
        <taxon>Arthropoda</taxon>
        <taxon>Hexapoda</taxon>
        <taxon>Insecta</taxon>
        <taxon>Pterygota</taxon>
        <taxon>Neoptera</taxon>
        <taxon>Paraneoptera</taxon>
        <taxon>Thysanoptera</taxon>
        <taxon>Terebrantia</taxon>
        <taxon>Thripoidea</taxon>
        <taxon>Thripidae</taxon>
        <taxon>Frankliniella</taxon>
    </lineage>
</organism>
<feature type="compositionally biased region" description="Polar residues" evidence="2">
    <location>
        <begin position="553"/>
        <end position="565"/>
    </location>
</feature>
<dbReference type="InterPro" id="IPR007145">
    <property type="entry name" value="MAP65_Ase1_PRC1"/>
</dbReference>
<feature type="region of interest" description="Disordered" evidence="2">
    <location>
        <begin position="683"/>
        <end position="737"/>
    </location>
</feature>
<evidence type="ECO:0000256" key="2">
    <source>
        <dbReference type="SAM" id="MobiDB-lite"/>
    </source>
</evidence>
<feature type="compositionally biased region" description="Polar residues" evidence="2">
    <location>
        <begin position="496"/>
        <end position="507"/>
    </location>
</feature>
<evidence type="ECO:0000256" key="1">
    <source>
        <dbReference type="SAM" id="Coils"/>
    </source>
</evidence>
<feature type="compositionally biased region" description="Polar residues" evidence="2">
    <location>
        <begin position="694"/>
        <end position="730"/>
    </location>
</feature>
<dbReference type="GO" id="GO:1990023">
    <property type="term" value="C:mitotic spindle midzone"/>
    <property type="evidence" value="ECO:0007669"/>
    <property type="project" value="TreeGrafter"/>
</dbReference>
<accession>A0AAE1LQF6</accession>
<feature type="coiled-coil region" evidence="1">
    <location>
        <begin position="228"/>
        <end position="255"/>
    </location>
</feature>
<reference evidence="3" key="1">
    <citation type="submission" date="2021-07" db="EMBL/GenBank/DDBJ databases">
        <authorList>
            <person name="Catto M.A."/>
            <person name="Jacobson A."/>
            <person name="Kennedy G."/>
            <person name="Labadie P."/>
            <person name="Hunt B.G."/>
            <person name="Srinivasan R."/>
        </authorList>
    </citation>
    <scope>NUCLEOTIDE SEQUENCE</scope>
    <source>
        <strain evidence="3">PL_HMW_Pooled</strain>
        <tissue evidence="3">Head</tissue>
    </source>
</reference>
<protein>
    <submittedName>
        <fullName evidence="3">Protein regulator of cytokinesis 1</fullName>
    </submittedName>
</protein>
<dbReference type="Gene3D" id="1.20.58.1520">
    <property type="match status" value="1"/>
</dbReference>
<dbReference type="Proteomes" id="UP001219518">
    <property type="component" value="Unassembled WGS sequence"/>
</dbReference>
<dbReference type="GO" id="GO:0005737">
    <property type="term" value="C:cytoplasm"/>
    <property type="evidence" value="ECO:0007669"/>
    <property type="project" value="TreeGrafter"/>
</dbReference>
<keyword evidence="1" id="KW-0175">Coiled coil</keyword>
<gene>
    <name evidence="3" type="ORF">KUF71_015430</name>
</gene>
<dbReference type="GO" id="GO:0008017">
    <property type="term" value="F:microtubule binding"/>
    <property type="evidence" value="ECO:0007669"/>
    <property type="project" value="InterPro"/>
</dbReference>
<evidence type="ECO:0000313" key="4">
    <source>
        <dbReference type="Proteomes" id="UP001219518"/>
    </source>
</evidence>
<dbReference type="AlphaFoldDB" id="A0AAE1LQF6"/>
<dbReference type="Pfam" id="PF03999">
    <property type="entry name" value="MAP65_ASE1"/>
    <property type="match status" value="1"/>
</dbReference>
<evidence type="ECO:0000313" key="3">
    <source>
        <dbReference type="EMBL" id="KAK3927124.1"/>
    </source>
</evidence>
<comment type="caution">
    <text evidence="3">The sequence shown here is derived from an EMBL/GenBank/DDBJ whole genome shotgun (WGS) entry which is preliminary data.</text>
</comment>
<name>A0AAE1LQF6_9NEOP</name>
<feature type="region of interest" description="Disordered" evidence="2">
    <location>
        <begin position="466"/>
        <end position="569"/>
    </location>
</feature>
<dbReference type="GO" id="GO:0051256">
    <property type="term" value="P:mitotic spindle midzone assembly"/>
    <property type="evidence" value="ECO:0007669"/>
    <property type="project" value="TreeGrafter"/>
</dbReference>
<feature type="coiled-coil region" evidence="1">
    <location>
        <begin position="119"/>
        <end position="187"/>
    </location>
</feature>
<dbReference type="PANTHER" id="PTHR19321">
    <property type="entry name" value="PROTEIN REGULATOR OF CYTOKINESIS 1 PRC1-RELATED"/>
    <property type="match status" value="1"/>
</dbReference>
<dbReference type="PANTHER" id="PTHR19321:SF41">
    <property type="entry name" value="FASCETTO-RELATED"/>
    <property type="match status" value="1"/>
</dbReference>
<sequence>MMRSPKIADSLDADTSAVYHDLNKIHIRTLIELQGIWRDMGIHGEAKDARLKSVQSHVSRLFEDMVEEEESNKMVVVQRIEQYVKDIRKLGKELSGETIPIPEEQLDSTPLYQVEKRLAEKWQSMLKVREDRVEQLEELQKRLDDVQDKLGQKDPAPYSGGITEFEIEALKCRVVLLEQEKDRLQTVFNDTRNAIQKIFAELNIVPSFHFDKVVLLEPNSFIFSHENMSALKKLHQKMEQKLSDSRDTATELRERLSNLWERLQISSDHREAFLHNHRGYSHPTICALKEELKRCEALKKANIEKFVCQLREEIVSWWERCYFSEQQKNEFQAFYYTDFNEDVLELHELEVNKLKTFYENNRDIFQLAEKRNELWQHMLELEARANDPNRLFNNRGGKLLREERERNVLAKTLPKIETELKERLMTYQEENSSPFLINGQNLIELIDQQNNDRLGMKEIQKLQKKATRNNQLEIESKLGSKAVTPNSVKRGRMAPSTPSVLGSTHKTFTMAARSAPSTTAGVSVKRKADVSPNHNVSKKTKGGQKSSEKKASRSGNKSGPRYSTSKIRRYGKVPSKIAETSSKTRRNIMTNLPSDNLSVAGYNEFQVCLRQVKSSTAASCQSVVLLNQLELMSAEKACRSSVVGKNCLRELNTRVQTPSSVSSTMKMTLTPGRLTTASHLTVTPMKPPRRNAFATPTPTQVRRTSTRLNLKSPSVKSPASGNSARLTTPRSRLPIVF</sequence>
<dbReference type="EMBL" id="JAHWGI010001278">
    <property type="protein sequence ID" value="KAK3927124.1"/>
    <property type="molecule type" value="Genomic_DNA"/>
</dbReference>
<reference evidence="3" key="2">
    <citation type="journal article" date="2023" name="BMC Genomics">
        <title>Pest status, molecular evolution, and epigenetic factors derived from the genome assembly of Frankliniella fusca, a thysanopteran phytovirus vector.</title>
        <authorList>
            <person name="Catto M.A."/>
            <person name="Labadie P.E."/>
            <person name="Jacobson A.L."/>
            <person name="Kennedy G.G."/>
            <person name="Srinivasan R."/>
            <person name="Hunt B.G."/>
        </authorList>
    </citation>
    <scope>NUCLEOTIDE SEQUENCE</scope>
    <source>
        <strain evidence="3">PL_HMW_Pooled</strain>
    </source>
</reference>
<proteinExistence type="predicted"/>
<keyword evidence="4" id="KW-1185">Reference proteome</keyword>